<reference evidence="1 2" key="1">
    <citation type="journal article" name="Front. Microbiol.">
        <title>Sugar Metabolism of the First Thermophilic Planctomycete Thermogutta terrifontis: Comparative Genomic and Transcriptomic Approaches.</title>
        <authorList>
            <person name="Elcheninov A.G."/>
            <person name="Menzel P."/>
            <person name="Gudbergsdottir S.R."/>
            <person name="Slesarev A.I."/>
            <person name="Kadnikov V.V."/>
            <person name="Krogh A."/>
            <person name="Bonch-Osmolovskaya E.A."/>
            <person name="Peng X."/>
            <person name="Kublanov I.V."/>
        </authorList>
    </citation>
    <scope>NUCLEOTIDE SEQUENCE [LARGE SCALE GENOMIC DNA]</scope>
    <source>
        <strain evidence="1 2">R1</strain>
    </source>
</reference>
<protein>
    <submittedName>
        <fullName evidence="1">Uncharacterized protein</fullName>
    </submittedName>
</protein>
<proteinExistence type="predicted"/>
<evidence type="ECO:0000313" key="1">
    <source>
        <dbReference type="EMBL" id="ASV73636.1"/>
    </source>
</evidence>
<dbReference type="KEGG" id="ttf:THTE_1034"/>
<dbReference type="EMBL" id="CP018477">
    <property type="protein sequence ID" value="ASV73636.1"/>
    <property type="molecule type" value="Genomic_DNA"/>
</dbReference>
<dbReference type="AlphaFoldDB" id="A0A286RCE3"/>
<gene>
    <name evidence="1" type="ORF">THTE_1034</name>
</gene>
<evidence type="ECO:0000313" key="2">
    <source>
        <dbReference type="Proteomes" id="UP000215086"/>
    </source>
</evidence>
<dbReference type="Proteomes" id="UP000215086">
    <property type="component" value="Chromosome"/>
</dbReference>
<organism evidence="1 2">
    <name type="scientific">Thermogutta terrifontis</name>
    <dbReference type="NCBI Taxonomy" id="1331910"/>
    <lineage>
        <taxon>Bacteria</taxon>
        <taxon>Pseudomonadati</taxon>
        <taxon>Planctomycetota</taxon>
        <taxon>Planctomycetia</taxon>
        <taxon>Pirellulales</taxon>
        <taxon>Thermoguttaceae</taxon>
        <taxon>Thermogutta</taxon>
    </lineage>
</organism>
<sequence length="403" mass="46003">MLWALCLVLGIRLGPAAEPQTGKSLAWMAEEGTNQNADQEWPLGTWDRAASQGEPIPTQGTAPCCEICGAGYDCPHLWSWYNGAKILNRGRARPKLLSVDALGNGRLNTSDANFDVAGGYETRVLYYLGNDRENRDQFIEFVYWGLNEWKDTQAVRGERVTYNSDLFGGTQFTAGDLFSFYGLLDFNYADTHQIRYESEINNFELNWWFKPRPRPDRLALLPNGRWQRQCQPGMYFNYAVGFRSLSFDEGFTFDSRGIVITDSGPESLYARQTIWTQNDTFGIQLAGEIMFRRHRFEWGARVKAAPMFNWAEQFTDFALAHPPNHITRYAKDDDVSFMGEVSIVANYRLWDRVRVFGAYDMMWLDGVALAPEQVDFTLLSPGRINDNGTVFFQGVSLGFDVVW</sequence>
<name>A0A286RCE3_9BACT</name>
<keyword evidence="2" id="KW-1185">Reference proteome</keyword>
<accession>A0A286RCE3</accession>